<proteinExistence type="inferred from homology"/>
<dbReference type="InterPro" id="IPR018972">
    <property type="entry name" value="Sas10_C_dom"/>
</dbReference>
<keyword evidence="8" id="KW-1185">Reference proteome</keyword>
<dbReference type="RefSeq" id="XP_065675937.1">
    <property type="nucleotide sequence ID" value="XM_065819865.1"/>
</dbReference>
<accession>A0ABM4DMZ3</accession>
<feature type="coiled-coil region" evidence="5">
    <location>
        <begin position="150"/>
        <end position="177"/>
    </location>
</feature>
<keyword evidence="3" id="KW-0597">Phosphoprotein</keyword>
<feature type="compositionally biased region" description="Basic residues" evidence="6">
    <location>
        <begin position="1"/>
        <end position="10"/>
    </location>
</feature>
<evidence type="ECO:0000313" key="9">
    <source>
        <dbReference type="RefSeq" id="XP_065675937.1"/>
    </source>
</evidence>
<feature type="compositionally biased region" description="Acidic residues" evidence="6">
    <location>
        <begin position="50"/>
        <end position="79"/>
    </location>
</feature>
<keyword evidence="5" id="KW-0175">Coiled coil</keyword>
<comment type="subcellular location">
    <subcellularLocation>
        <location evidence="1">Nucleus</location>
    </subcellularLocation>
</comment>
<dbReference type="Pfam" id="PF04000">
    <property type="entry name" value="Sas10_Utp3"/>
    <property type="match status" value="1"/>
</dbReference>
<feature type="region of interest" description="Disordered" evidence="6">
    <location>
        <begin position="427"/>
        <end position="446"/>
    </location>
</feature>
<feature type="region of interest" description="Disordered" evidence="6">
    <location>
        <begin position="351"/>
        <end position="370"/>
    </location>
</feature>
<protein>
    <submittedName>
        <fullName evidence="9">Something about silencing protein 10-like isoform X1</fullName>
    </submittedName>
</protein>
<evidence type="ECO:0000256" key="6">
    <source>
        <dbReference type="SAM" id="MobiDB-lite"/>
    </source>
</evidence>
<feature type="region of interest" description="Disordered" evidence="6">
    <location>
        <begin position="393"/>
        <end position="416"/>
    </location>
</feature>
<dbReference type="PANTHER" id="PTHR13237">
    <property type="entry name" value="SOMETHING ABOUT SILENCING PROTEIN 10-RELATED"/>
    <property type="match status" value="1"/>
</dbReference>
<feature type="domain" description="Sas10 C-terminal" evidence="7">
    <location>
        <begin position="417"/>
        <end position="489"/>
    </location>
</feature>
<evidence type="ECO:0000256" key="2">
    <source>
        <dbReference type="ARBA" id="ARBA00010979"/>
    </source>
</evidence>
<keyword evidence="4" id="KW-0539">Nucleus</keyword>
<dbReference type="Pfam" id="PF09368">
    <property type="entry name" value="Sas10"/>
    <property type="match status" value="1"/>
</dbReference>
<name>A0ABM4DMZ3_HYDVU</name>
<organism evidence="8 9">
    <name type="scientific">Hydra vulgaris</name>
    <name type="common">Hydra</name>
    <name type="synonym">Hydra attenuata</name>
    <dbReference type="NCBI Taxonomy" id="6087"/>
    <lineage>
        <taxon>Eukaryota</taxon>
        <taxon>Metazoa</taxon>
        <taxon>Cnidaria</taxon>
        <taxon>Hydrozoa</taxon>
        <taxon>Hydroidolina</taxon>
        <taxon>Anthoathecata</taxon>
        <taxon>Aplanulata</taxon>
        <taxon>Hydridae</taxon>
        <taxon>Hydra</taxon>
    </lineage>
</organism>
<evidence type="ECO:0000256" key="3">
    <source>
        <dbReference type="ARBA" id="ARBA00022553"/>
    </source>
</evidence>
<evidence type="ECO:0000256" key="1">
    <source>
        <dbReference type="ARBA" id="ARBA00004123"/>
    </source>
</evidence>
<feature type="region of interest" description="Disordered" evidence="6">
    <location>
        <begin position="1"/>
        <end position="29"/>
    </location>
</feature>
<evidence type="ECO:0000256" key="4">
    <source>
        <dbReference type="ARBA" id="ARBA00023242"/>
    </source>
</evidence>
<gene>
    <name evidence="9" type="primary">LOC136072015</name>
</gene>
<feature type="compositionally biased region" description="Basic residues" evidence="6">
    <location>
        <begin position="353"/>
        <end position="366"/>
    </location>
</feature>
<dbReference type="GeneID" id="136072015"/>
<feature type="region of interest" description="Disordered" evidence="6">
    <location>
        <begin position="41"/>
        <end position="138"/>
    </location>
</feature>
<comment type="similarity">
    <text evidence="2">Belongs to the SAS10 family.</text>
</comment>
<feature type="compositionally biased region" description="Basic residues" evidence="6">
    <location>
        <begin position="431"/>
        <end position="446"/>
    </location>
</feature>
<dbReference type="PANTHER" id="PTHR13237:SF8">
    <property type="entry name" value="SOMETHING ABOUT SILENCING PROTEIN 10"/>
    <property type="match status" value="1"/>
</dbReference>
<evidence type="ECO:0000313" key="8">
    <source>
        <dbReference type="Proteomes" id="UP001652625"/>
    </source>
</evidence>
<evidence type="ECO:0000256" key="5">
    <source>
        <dbReference type="SAM" id="Coils"/>
    </source>
</evidence>
<sequence>MVKKKGKLRRVNPEQKKTIKDPNPNDQEYIYNKVDEFHLSKDKIMLDPSQDYDESDEQESDEEVLAIDSEESEEEEINNADEALNDKKDDDSEDYSDVDNDDISDDDDDNEDDDDDDDDSNSEDGIPSSKAWGKSKKAYYDTDIHEEDLLSDEEAQEAAAEEEKEALLLQKQMAERLGSEDFYKCDVENIENDQSSDAVTESNVITDYSKLSKREKLEILSKQSPELLPLIEEYKDMLNELKSKYHPLLLMSQKGCIESKQVRLFVEMKHHILTNYCLNIAFYMALKSSKTFLKGHPVFNALVQHKELLSKLYPVEKDLASQIATLISQYQTGEWESISTVVEEVDDNSQELKKKKKEKKSKKLSKMKQSNASLDNIDPLEYYNMVKEQAENEKRLKLSKNQNDEPADKEDEELDEEAKRKITYEMSKNKGLIRKRRKELKNPRVKHRMKFKKAVIKHKGQVREVKKEINRYGGEITGIKSSLARSTKIR</sequence>
<reference evidence="9" key="1">
    <citation type="submission" date="2025-08" db="UniProtKB">
        <authorList>
            <consortium name="RefSeq"/>
        </authorList>
    </citation>
    <scope>IDENTIFICATION</scope>
</reference>
<evidence type="ECO:0000259" key="7">
    <source>
        <dbReference type="Pfam" id="PF09368"/>
    </source>
</evidence>
<feature type="compositionally biased region" description="Basic and acidic residues" evidence="6">
    <location>
        <begin position="11"/>
        <end position="20"/>
    </location>
</feature>
<dbReference type="Proteomes" id="UP001652625">
    <property type="component" value="Chromosome 15"/>
</dbReference>
<feature type="compositionally biased region" description="Acidic residues" evidence="6">
    <location>
        <begin position="91"/>
        <end position="122"/>
    </location>
</feature>
<dbReference type="InterPro" id="IPR007146">
    <property type="entry name" value="Sas10/Utp3/C1D"/>
</dbReference>
<feature type="compositionally biased region" description="Acidic residues" evidence="6">
    <location>
        <begin position="405"/>
        <end position="416"/>
    </location>
</feature>